<dbReference type="Proteomes" id="UP000184428">
    <property type="component" value="Unassembled WGS sequence"/>
</dbReference>
<dbReference type="AlphaFoldDB" id="A0A1M7RYY8"/>
<keyword evidence="7" id="KW-0132">Cell division</keyword>
<dbReference type="CDD" id="cd13890">
    <property type="entry name" value="CuRO_3_CueO_FtsP"/>
    <property type="match status" value="1"/>
</dbReference>
<feature type="domain" description="Plastocyanin-like" evidence="6">
    <location>
        <begin position="57"/>
        <end position="168"/>
    </location>
</feature>
<keyword evidence="7" id="KW-0946">Virion</keyword>
<organism evidence="7 8">
    <name type="scientific">Geodermatophilus obscurus</name>
    <dbReference type="NCBI Taxonomy" id="1861"/>
    <lineage>
        <taxon>Bacteria</taxon>
        <taxon>Bacillati</taxon>
        <taxon>Actinomycetota</taxon>
        <taxon>Actinomycetes</taxon>
        <taxon>Geodermatophilales</taxon>
        <taxon>Geodermatophilaceae</taxon>
        <taxon>Geodermatophilus</taxon>
    </lineage>
</organism>
<dbReference type="InterPro" id="IPR045087">
    <property type="entry name" value="Cu-oxidase_fam"/>
</dbReference>
<dbReference type="InterPro" id="IPR008972">
    <property type="entry name" value="Cupredoxin"/>
</dbReference>
<protein>
    <submittedName>
        <fullName evidence="7">Multicopper oxidase with three cupredoxin domains (Includes cell division protein FtsP and spore coat protein CotA)</fullName>
    </submittedName>
</protein>
<sequence length="492" mass="53354">MSVAVAGLVALGGVACSTAPPEAEVEVTFERPLAIPPLADSRVEADGTRVFRLTADEGATEFLDGTETATWGFNGSYLGPTLRAERGERVAVEVTNGLDEGTTVHWHGMHLPAAMDGGPHQMIEPGDTWRPHWTIDQPAATLWYHPHPHGETEEHVYRGLAGMFLLDDGTAAAAGLPHDYGVDDIPVIVQDKRFAEDGRLTLDDSGNEIGTLGGTVMANGTLGAVHEVITERIRLRLLNGSTARTYSFGFDDGRSFQLVGTDGGLLPTPVETDHVRLSPGERAEIIVAMEEGTEVMLRSTPPDLGAVVAPAAFGGDDAFDVLLLRAADDLTASPQVAATLTDPPPPDESDPSDVTRSFVLEGRSINGKTMDMDRIDEVVTVDTAEVWEVRSRNPFPHNFHVHDVQFRVLSIDGEASPPELAGRKDTVYLEPQRTYRLLLTFEDYTDPRYPYMFHCHLLLHEDEGMMGQFVVLEPGQEPEQSPSGSSGHDHGD</sequence>
<keyword evidence="7" id="KW-0131">Cell cycle</keyword>
<accession>A0A1M7RYY8</accession>
<dbReference type="PROSITE" id="PS00080">
    <property type="entry name" value="MULTICOPPER_OXIDASE2"/>
    <property type="match status" value="1"/>
</dbReference>
<dbReference type="InterPro" id="IPR011707">
    <property type="entry name" value="Cu-oxidase-like_N"/>
</dbReference>
<dbReference type="Pfam" id="PF07732">
    <property type="entry name" value="Cu-oxidase_3"/>
    <property type="match status" value="1"/>
</dbReference>
<evidence type="ECO:0000259" key="6">
    <source>
        <dbReference type="Pfam" id="PF07732"/>
    </source>
</evidence>
<feature type="domain" description="Plastocyanin-like" evidence="4">
    <location>
        <begin position="230"/>
        <end position="291"/>
    </location>
</feature>
<keyword evidence="3" id="KW-0560">Oxidoreductase</keyword>
<dbReference type="EMBL" id="FRDM01000001">
    <property type="protein sequence ID" value="SHN51272.1"/>
    <property type="molecule type" value="Genomic_DNA"/>
</dbReference>
<dbReference type="InterPro" id="IPR001117">
    <property type="entry name" value="Cu-oxidase_2nd"/>
</dbReference>
<reference evidence="7 8" key="1">
    <citation type="submission" date="2016-12" db="EMBL/GenBank/DDBJ databases">
        <authorList>
            <person name="Song W.-J."/>
            <person name="Kurnit D.M."/>
        </authorList>
    </citation>
    <scope>NUCLEOTIDE SEQUENCE [LARGE SCALE GENOMIC DNA]</scope>
    <source>
        <strain evidence="7 8">DSM 43162</strain>
    </source>
</reference>
<comment type="similarity">
    <text evidence="1">Belongs to the multicopper oxidase family.</text>
</comment>
<evidence type="ECO:0000313" key="8">
    <source>
        <dbReference type="Proteomes" id="UP000184428"/>
    </source>
</evidence>
<dbReference type="Pfam" id="PF00394">
    <property type="entry name" value="Cu-oxidase"/>
    <property type="match status" value="1"/>
</dbReference>
<keyword evidence="7" id="KW-0167">Capsid protein</keyword>
<keyword evidence="2" id="KW-0479">Metal-binding</keyword>
<dbReference type="PANTHER" id="PTHR48267:SF1">
    <property type="entry name" value="BILIRUBIN OXIDASE"/>
    <property type="match status" value="1"/>
</dbReference>
<dbReference type="GO" id="GO:0051301">
    <property type="term" value="P:cell division"/>
    <property type="evidence" value="ECO:0007669"/>
    <property type="project" value="UniProtKB-KW"/>
</dbReference>
<dbReference type="SUPFAM" id="SSF49503">
    <property type="entry name" value="Cupredoxins"/>
    <property type="match status" value="3"/>
</dbReference>
<dbReference type="Pfam" id="PF07731">
    <property type="entry name" value="Cu-oxidase_2"/>
    <property type="match status" value="1"/>
</dbReference>
<evidence type="ECO:0000259" key="5">
    <source>
        <dbReference type="Pfam" id="PF07731"/>
    </source>
</evidence>
<evidence type="ECO:0000313" key="7">
    <source>
        <dbReference type="EMBL" id="SHN51272.1"/>
    </source>
</evidence>
<evidence type="ECO:0000256" key="1">
    <source>
        <dbReference type="ARBA" id="ARBA00010609"/>
    </source>
</evidence>
<proteinExistence type="inferred from homology"/>
<evidence type="ECO:0000256" key="2">
    <source>
        <dbReference type="ARBA" id="ARBA00022723"/>
    </source>
</evidence>
<evidence type="ECO:0000256" key="3">
    <source>
        <dbReference type="ARBA" id="ARBA00023002"/>
    </source>
</evidence>
<feature type="domain" description="Plastocyanin-like" evidence="5">
    <location>
        <begin position="346"/>
        <end position="472"/>
    </location>
</feature>
<evidence type="ECO:0000259" key="4">
    <source>
        <dbReference type="Pfam" id="PF00394"/>
    </source>
</evidence>
<name>A0A1M7RYY8_9ACTN</name>
<dbReference type="Gene3D" id="2.60.40.420">
    <property type="entry name" value="Cupredoxins - blue copper proteins"/>
    <property type="match status" value="3"/>
</dbReference>
<gene>
    <name evidence="7" type="ORF">SAMN05660350_00266</name>
</gene>
<dbReference type="InterPro" id="IPR002355">
    <property type="entry name" value="Cu_oxidase_Cu_BS"/>
</dbReference>
<dbReference type="GO" id="GO:0005507">
    <property type="term" value="F:copper ion binding"/>
    <property type="evidence" value="ECO:0007669"/>
    <property type="project" value="InterPro"/>
</dbReference>
<dbReference type="CDD" id="cd13867">
    <property type="entry name" value="CuRO_2_CueO_FtsP"/>
    <property type="match status" value="1"/>
</dbReference>
<dbReference type="GO" id="GO:0016491">
    <property type="term" value="F:oxidoreductase activity"/>
    <property type="evidence" value="ECO:0007669"/>
    <property type="project" value="UniProtKB-KW"/>
</dbReference>
<dbReference type="PANTHER" id="PTHR48267">
    <property type="entry name" value="CUPREDOXIN SUPERFAMILY PROTEIN"/>
    <property type="match status" value="1"/>
</dbReference>
<dbReference type="InterPro" id="IPR011706">
    <property type="entry name" value="Cu-oxidase_C"/>
</dbReference>
<dbReference type="CDD" id="cd04232">
    <property type="entry name" value="CuRO_1_CueO_FtsP"/>
    <property type="match status" value="1"/>
</dbReference>